<dbReference type="PROSITE" id="PS51384">
    <property type="entry name" value="FAD_FR"/>
    <property type="match status" value="1"/>
</dbReference>
<evidence type="ECO:0000259" key="5">
    <source>
        <dbReference type="PROSITE" id="PS50902"/>
    </source>
</evidence>
<dbReference type="SUPFAM" id="SSF52343">
    <property type="entry name" value="Ferredoxin reductase-like, C-terminal NADP-linked domain"/>
    <property type="match status" value="1"/>
</dbReference>
<dbReference type="GO" id="GO:0005829">
    <property type="term" value="C:cytosol"/>
    <property type="evidence" value="ECO:0007669"/>
    <property type="project" value="TreeGrafter"/>
</dbReference>
<dbReference type="Gene3D" id="3.40.50.360">
    <property type="match status" value="1"/>
</dbReference>
<evidence type="ECO:0000256" key="1">
    <source>
        <dbReference type="ARBA" id="ARBA00022630"/>
    </source>
</evidence>
<dbReference type="PANTHER" id="PTHR19384:SF17">
    <property type="entry name" value="NADPH--CYTOCHROME P450 REDUCTASE"/>
    <property type="match status" value="1"/>
</dbReference>
<dbReference type="AlphaFoldDB" id="A0A432WSS7"/>
<dbReference type="InterPro" id="IPR017938">
    <property type="entry name" value="Riboflavin_synthase-like_b-brl"/>
</dbReference>
<reference evidence="8" key="1">
    <citation type="journal article" date="2018" name="Front. Microbiol.">
        <title>Genome-Based Analysis Reveals the Taxonomy and Diversity of the Family Idiomarinaceae.</title>
        <authorList>
            <person name="Liu Y."/>
            <person name="Lai Q."/>
            <person name="Shao Z."/>
        </authorList>
    </citation>
    <scope>NUCLEOTIDE SEQUENCE [LARGE SCALE GENOMIC DNA]</scope>
    <source>
        <strain evidence="8">AIS</strain>
    </source>
</reference>
<proteinExistence type="predicted"/>
<sequence>MFSANADVTSIGPDMLSGSVLFALALFTGWAFFSWWAFRAHQRSSVKFNPVVDTQHGNADGKMYSQKISQAQVLVVYASATGQSRKLATDYVAHINNTKFVCCDFNDFCNLYNHANHPTLKYVLFIASTAGDGEAPETVAKSWQALQQSGLQLPRRVCTATLALGDRNYPQYCAFGLALAVWLRREGFTELFPPVTVDKLQRFDIERWYEQLAQVPELSVVESIPTADIWRLTHREELNPGSNGSPLYHLAFKPTLGTLPTWMPGDVVDVQLPDGSARTYSIASLPEDGAIELVVRQVQLPNQQLGVGSGWLTERIDGGSQIQLEIRSYPQFHPPEASQPLILIGAGSGYAGLRAHLKHRAKTPGTRQWLIYGERNRINDAIFIKETQALRELGTLLTTNRVYSRDGISNGDISCDIGNERYVQDVIRNQKARLQQWLMAGACIYICGSKQMGDEVLKAVAAVTGESVFQLLQSQNRIKAELY</sequence>
<dbReference type="GO" id="GO:0010181">
    <property type="term" value="F:FMN binding"/>
    <property type="evidence" value="ECO:0007669"/>
    <property type="project" value="InterPro"/>
</dbReference>
<evidence type="ECO:0000259" key="6">
    <source>
        <dbReference type="PROSITE" id="PS51384"/>
    </source>
</evidence>
<organism evidence="7 8">
    <name type="scientific">Aliidiomarina shirensis</name>
    <dbReference type="NCBI Taxonomy" id="1048642"/>
    <lineage>
        <taxon>Bacteria</taxon>
        <taxon>Pseudomonadati</taxon>
        <taxon>Pseudomonadota</taxon>
        <taxon>Gammaproteobacteria</taxon>
        <taxon>Alteromonadales</taxon>
        <taxon>Idiomarinaceae</taxon>
        <taxon>Aliidiomarina</taxon>
    </lineage>
</organism>
<feature type="domain" description="FAD-binding FR-type" evidence="6">
    <location>
        <begin position="225"/>
        <end position="335"/>
    </location>
</feature>
<comment type="caution">
    <text evidence="7">The sequence shown here is derived from an EMBL/GenBank/DDBJ whole genome shotgun (WGS) entry which is preliminary data.</text>
</comment>
<evidence type="ECO:0000313" key="7">
    <source>
        <dbReference type="EMBL" id="RUO36819.1"/>
    </source>
</evidence>
<dbReference type="InterPro" id="IPR039261">
    <property type="entry name" value="FNR_nucleotide-bd"/>
</dbReference>
<dbReference type="GO" id="GO:0030586">
    <property type="term" value="F:[methionine synthase] reductase (NADPH) activity"/>
    <property type="evidence" value="ECO:0007669"/>
    <property type="project" value="TreeGrafter"/>
</dbReference>
<protein>
    <recommendedName>
        <fullName evidence="3">NADPH--hemoprotein reductase</fullName>
        <ecNumber evidence="3">1.6.2.4</ecNumber>
    </recommendedName>
</protein>
<keyword evidence="2" id="KW-0288">FMN</keyword>
<dbReference type="PRINTS" id="PR00371">
    <property type="entry name" value="FPNCR"/>
</dbReference>
<dbReference type="OrthoDB" id="9816402at2"/>
<feature type="domain" description="Flavodoxin-like" evidence="5">
    <location>
        <begin position="73"/>
        <end position="213"/>
    </location>
</feature>
<keyword evidence="4" id="KW-0472">Membrane</keyword>
<dbReference type="GO" id="GO:0009086">
    <property type="term" value="P:methionine biosynthetic process"/>
    <property type="evidence" value="ECO:0007669"/>
    <property type="project" value="TreeGrafter"/>
</dbReference>
<evidence type="ECO:0000256" key="4">
    <source>
        <dbReference type="SAM" id="Phobius"/>
    </source>
</evidence>
<dbReference type="Pfam" id="PF00175">
    <property type="entry name" value="NAD_binding_1"/>
    <property type="match status" value="1"/>
</dbReference>
<dbReference type="InterPro" id="IPR017927">
    <property type="entry name" value="FAD-bd_FR_type"/>
</dbReference>
<accession>A0A432WSS7</accession>
<keyword evidence="1" id="KW-0285">Flavoprotein</keyword>
<dbReference type="InterPro" id="IPR001709">
    <property type="entry name" value="Flavoprot_Pyr_Nucl_cyt_Rdtase"/>
</dbReference>
<keyword evidence="4" id="KW-1133">Transmembrane helix</keyword>
<evidence type="ECO:0000256" key="3">
    <source>
        <dbReference type="ARBA" id="ARBA00023797"/>
    </source>
</evidence>
<dbReference type="GO" id="GO:0050667">
    <property type="term" value="P:homocysteine metabolic process"/>
    <property type="evidence" value="ECO:0007669"/>
    <property type="project" value="TreeGrafter"/>
</dbReference>
<feature type="transmembrane region" description="Helical" evidence="4">
    <location>
        <begin position="20"/>
        <end position="38"/>
    </location>
</feature>
<dbReference type="PANTHER" id="PTHR19384">
    <property type="entry name" value="NITRIC OXIDE SYNTHASE-RELATED"/>
    <property type="match status" value="1"/>
</dbReference>
<dbReference type="SUPFAM" id="SSF52218">
    <property type="entry name" value="Flavoproteins"/>
    <property type="match status" value="1"/>
</dbReference>
<dbReference type="SUPFAM" id="SSF63380">
    <property type="entry name" value="Riboflavin synthase domain-like"/>
    <property type="match status" value="1"/>
</dbReference>
<keyword evidence="8" id="KW-1185">Reference proteome</keyword>
<dbReference type="GO" id="GO:0050660">
    <property type="term" value="F:flavin adenine dinucleotide binding"/>
    <property type="evidence" value="ECO:0007669"/>
    <property type="project" value="TreeGrafter"/>
</dbReference>
<dbReference type="PROSITE" id="PS50902">
    <property type="entry name" value="FLAVODOXIN_LIKE"/>
    <property type="match status" value="1"/>
</dbReference>
<dbReference type="InterPro" id="IPR008254">
    <property type="entry name" value="Flavodoxin/NO_synth"/>
</dbReference>
<name>A0A432WSS7_9GAMM</name>
<gene>
    <name evidence="7" type="ORF">CWE13_08205</name>
</gene>
<dbReference type="InterPro" id="IPR029039">
    <property type="entry name" value="Flavoprotein-like_sf"/>
</dbReference>
<dbReference type="InterPro" id="IPR001433">
    <property type="entry name" value="OxRdtase_FAD/NAD-bd"/>
</dbReference>
<dbReference type="Proteomes" id="UP000286934">
    <property type="component" value="Unassembled WGS sequence"/>
</dbReference>
<dbReference type="Pfam" id="PF00258">
    <property type="entry name" value="Flavodoxin_1"/>
    <property type="match status" value="1"/>
</dbReference>
<evidence type="ECO:0000313" key="8">
    <source>
        <dbReference type="Proteomes" id="UP000286934"/>
    </source>
</evidence>
<keyword evidence="4" id="KW-0812">Transmembrane</keyword>
<dbReference type="Gene3D" id="2.40.30.10">
    <property type="entry name" value="Translation factors"/>
    <property type="match status" value="1"/>
</dbReference>
<evidence type="ECO:0000256" key="2">
    <source>
        <dbReference type="ARBA" id="ARBA00022643"/>
    </source>
</evidence>
<dbReference type="Gene3D" id="3.40.50.80">
    <property type="entry name" value="Nucleotide-binding domain of ferredoxin-NADP reductase (FNR) module"/>
    <property type="match status" value="1"/>
</dbReference>
<dbReference type="EMBL" id="PIPP01000003">
    <property type="protein sequence ID" value="RUO36819.1"/>
    <property type="molecule type" value="Genomic_DNA"/>
</dbReference>
<dbReference type="EC" id="1.6.2.4" evidence="3"/>
<dbReference type="RefSeq" id="WP_126807600.1">
    <property type="nucleotide sequence ID" value="NZ_PIPP01000003.1"/>
</dbReference>